<evidence type="ECO:0000256" key="1">
    <source>
        <dbReference type="SAM" id="Phobius"/>
    </source>
</evidence>
<protein>
    <submittedName>
        <fullName evidence="2">Putative membrane protein</fullName>
    </submittedName>
</protein>
<comment type="caution">
    <text evidence="2">The sequence shown here is derived from an EMBL/GenBank/DDBJ whole genome shotgun (WGS) entry which is preliminary data.</text>
</comment>
<dbReference type="Pfam" id="PF05437">
    <property type="entry name" value="AzlD"/>
    <property type="match status" value="1"/>
</dbReference>
<dbReference type="RefSeq" id="WP_425488477.1">
    <property type="nucleotide sequence ID" value="NZ_JACIEE010000001.1"/>
</dbReference>
<reference evidence="2 3" key="1">
    <citation type="submission" date="2020-08" db="EMBL/GenBank/DDBJ databases">
        <title>Genomic Encyclopedia of Type Strains, Phase IV (KMG-IV): sequencing the most valuable type-strain genomes for metagenomic binning, comparative biology and taxonomic classification.</title>
        <authorList>
            <person name="Goeker M."/>
        </authorList>
    </citation>
    <scope>NUCLEOTIDE SEQUENCE [LARGE SCALE GENOMIC DNA]</scope>
    <source>
        <strain evidence="2 3">DSM 100211</strain>
    </source>
</reference>
<feature type="transmembrane region" description="Helical" evidence="1">
    <location>
        <begin position="12"/>
        <end position="31"/>
    </location>
</feature>
<keyword evidence="1" id="KW-1133">Transmembrane helix</keyword>
<name>A0A7W6D734_9HYPH</name>
<sequence>MGAFFHADMIAIILAGAVATFLTRIGGYWLVMRMKTIPPRLEAALNAVPAAVLTTLVAPAFFTGGPDVQVAMAAALIASLRFSVLPMLAIGWCAVMLMRYAFGV</sequence>
<dbReference type="Proteomes" id="UP000574761">
    <property type="component" value="Unassembled WGS sequence"/>
</dbReference>
<dbReference type="EMBL" id="JACIEE010000001">
    <property type="protein sequence ID" value="MBB3975327.1"/>
    <property type="molecule type" value="Genomic_DNA"/>
</dbReference>
<feature type="transmembrane region" description="Helical" evidence="1">
    <location>
        <begin position="43"/>
        <end position="62"/>
    </location>
</feature>
<keyword evidence="3" id="KW-1185">Reference proteome</keyword>
<accession>A0A7W6D734</accession>
<keyword evidence="1" id="KW-0812">Transmembrane</keyword>
<evidence type="ECO:0000313" key="3">
    <source>
        <dbReference type="Proteomes" id="UP000574761"/>
    </source>
</evidence>
<dbReference type="InterPro" id="IPR008407">
    <property type="entry name" value="Brnchd-chn_aa_trnsp_AzlD"/>
</dbReference>
<organism evidence="2 3">
    <name type="scientific">Mycoplana azooxidifex</name>
    <dbReference type="NCBI Taxonomy" id="1636188"/>
    <lineage>
        <taxon>Bacteria</taxon>
        <taxon>Pseudomonadati</taxon>
        <taxon>Pseudomonadota</taxon>
        <taxon>Alphaproteobacteria</taxon>
        <taxon>Hyphomicrobiales</taxon>
        <taxon>Rhizobiaceae</taxon>
        <taxon>Mycoplana</taxon>
    </lineage>
</organism>
<feature type="transmembrane region" description="Helical" evidence="1">
    <location>
        <begin position="82"/>
        <end position="102"/>
    </location>
</feature>
<dbReference type="AlphaFoldDB" id="A0A7W6D734"/>
<keyword evidence="1" id="KW-0472">Membrane</keyword>
<evidence type="ECO:0000313" key="2">
    <source>
        <dbReference type="EMBL" id="MBB3975327.1"/>
    </source>
</evidence>
<proteinExistence type="predicted"/>
<gene>
    <name evidence="2" type="ORF">GGQ64_000503</name>
</gene>